<comment type="cofactor">
    <cofactor evidence="1">
        <name>FAD</name>
        <dbReference type="ChEBI" id="CHEBI:57692"/>
    </cofactor>
</comment>
<evidence type="ECO:0000313" key="16">
    <source>
        <dbReference type="Proteomes" id="UP000535589"/>
    </source>
</evidence>
<evidence type="ECO:0000313" key="15">
    <source>
        <dbReference type="EMBL" id="NLS12900.1"/>
    </source>
</evidence>
<dbReference type="InterPro" id="IPR050415">
    <property type="entry name" value="MRET"/>
</dbReference>
<dbReference type="GO" id="GO:0051537">
    <property type="term" value="F:2 iron, 2 sulfur cluster binding"/>
    <property type="evidence" value="ECO:0007669"/>
    <property type="project" value="UniProtKB-KW"/>
</dbReference>
<organism evidence="15 16">
    <name type="scientific">Vibrio agarilyticus</name>
    <dbReference type="NCBI Taxonomy" id="2726741"/>
    <lineage>
        <taxon>Bacteria</taxon>
        <taxon>Pseudomonadati</taxon>
        <taxon>Pseudomonadota</taxon>
        <taxon>Gammaproteobacteria</taxon>
        <taxon>Vibrionales</taxon>
        <taxon>Vibrionaceae</taxon>
        <taxon>Vibrio</taxon>
    </lineage>
</organism>
<evidence type="ECO:0000256" key="1">
    <source>
        <dbReference type="ARBA" id="ARBA00001974"/>
    </source>
</evidence>
<comment type="subcellular location">
    <subcellularLocation>
        <location evidence="2">Membrane</location>
        <topology evidence="2">Multi-pass membrane protein</topology>
    </subcellularLocation>
</comment>
<feature type="transmembrane region" description="Helical" evidence="13">
    <location>
        <begin position="76"/>
        <end position="98"/>
    </location>
</feature>
<dbReference type="RefSeq" id="WP_168835999.1">
    <property type="nucleotide sequence ID" value="NZ_JABAIK010000007.1"/>
</dbReference>
<keyword evidence="4 13" id="KW-0812">Transmembrane</keyword>
<evidence type="ECO:0000256" key="4">
    <source>
        <dbReference type="ARBA" id="ARBA00022692"/>
    </source>
</evidence>
<feature type="domain" description="FAD-binding FR-type" evidence="14">
    <location>
        <begin position="211"/>
        <end position="311"/>
    </location>
</feature>
<keyword evidence="11" id="KW-0411">Iron-sulfur</keyword>
<sequence length="434" mass="48072">MLFKFIVFLTLLWLPSFILDPEVGSNLFVLRKHLVIYSGTLLLGFIFAATLLAFRFQWVEKWVDGLDKGYQWHKQFGLAAGIALLVHWLLIVGGEMLIERGLMPPPPPPPFTGEPPLFIKVALTFADVSLYAFALVILVAVIDAISYRQFQRIHKWSGVAIIVGVVHALVFALLNFGDGKMNIALFGVIVALGLGALILAMASLFGRIGKRRQVNGKVIEVTRYGNEKSGRVARIKVQLDAPIRYREAQFAYLGFAGEAPHPFTILNYDAASQQVVFAIKALGDFTRDLVEQVHIEQPVRVEGGYGRFQTSAKSRQVWIGAGIGITPMISRLSAISAAQAKPQIDLYYAVAAKTEAYFADELTQLAERAGVTLHLVYADEHAPLNGRTIVEQVSHLDFEVSFCGPQAFADALKTQLIEQGFNTTHFRQEAFVLR</sequence>
<dbReference type="EMBL" id="JABAIK010000007">
    <property type="protein sequence ID" value="NLS12900.1"/>
    <property type="molecule type" value="Genomic_DNA"/>
</dbReference>
<dbReference type="GO" id="GO:0016020">
    <property type="term" value="C:membrane"/>
    <property type="evidence" value="ECO:0007669"/>
    <property type="project" value="UniProtKB-SubCell"/>
</dbReference>
<reference evidence="15 16" key="1">
    <citation type="submission" date="2020-04" db="EMBL/GenBank/DDBJ databases">
        <title>Vibrio sp. SM6, a novel species isolated from seawater.</title>
        <authorList>
            <person name="Wang X."/>
        </authorList>
    </citation>
    <scope>NUCLEOTIDE SEQUENCE [LARGE SCALE GENOMIC DNA]</scope>
    <source>
        <strain evidence="15 16">SM6</strain>
    </source>
</reference>
<keyword evidence="6" id="KW-0479">Metal-binding</keyword>
<feature type="transmembrane region" description="Helical" evidence="13">
    <location>
        <begin position="34"/>
        <end position="56"/>
    </location>
</feature>
<evidence type="ECO:0000256" key="13">
    <source>
        <dbReference type="SAM" id="Phobius"/>
    </source>
</evidence>
<dbReference type="GO" id="GO:0050660">
    <property type="term" value="F:flavin adenine dinucleotide binding"/>
    <property type="evidence" value="ECO:0007669"/>
    <property type="project" value="TreeGrafter"/>
</dbReference>
<comment type="caution">
    <text evidence="15">The sequence shown here is derived from an EMBL/GenBank/DDBJ whole genome shotgun (WGS) entry which is preliminary data.</text>
</comment>
<dbReference type="PROSITE" id="PS51384">
    <property type="entry name" value="FAD_FR"/>
    <property type="match status" value="1"/>
</dbReference>
<keyword evidence="10" id="KW-0408">Iron</keyword>
<dbReference type="InterPro" id="IPR001433">
    <property type="entry name" value="OxRdtase_FAD/NAD-bd"/>
</dbReference>
<dbReference type="Gene3D" id="2.40.30.10">
    <property type="entry name" value="Translation factors"/>
    <property type="match status" value="1"/>
</dbReference>
<evidence type="ECO:0000256" key="6">
    <source>
        <dbReference type="ARBA" id="ARBA00022723"/>
    </source>
</evidence>
<evidence type="ECO:0000256" key="3">
    <source>
        <dbReference type="ARBA" id="ARBA00022630"/>
    </source>
</evidence>
<keyword evidence="7" id="KW-0274">FAD</keyword>
<gene>
    <name evidence="15" type="ORF">HGP28_08360</name>
</gene>
<dbReference type="Pfam" id="PF00175">
    <property type="entry name" value="NAD_binding_1"/>
    <property type="match status" value="1"/>
</dbReference>
<keyword evidence="16" id="KW-1185">Reference proteome</keyword>
<evidence type="ECO:0000256" key="8">
    <source>
        <dbReference type="ARBA" id="ARBA00022989"/>
    </source>
</evidence>
<dbReference type="AlphaFoldDB" id="A0A7X8TQI4"/>
<feature type="transmembrane region" description="Helical" evidence="13">
    <location>
        <begin position="118"/>
        <end position="144"/>
    </location>
</feature>
<evidence type="ECO:0000259" key="14">
    <source>
        <dbReference type="PROSITE" id="PS51384"/>
    </source>
</evidence>
<evidence type="ECO:0000256" key="11">
    <source>
        <dbReference type="ARBA" id="ARBA00023014"/>
    </source>
</evidence>
<dbReference type="PANTHER" id="PTHR47354:SF8">
    <property type="entry name" value="1,2-PHENYLACETYL-COA EPOXIDASE, SUBUNIT E"/>
    <property type="match status" value="1"/>
</dbReference>
<dbReference type="GO" id="GO:0046872">
    <property type="term" value="F:metal ion binding"/>
    <property type="evidence" value="ECO:0007669"/>
    <property type="project" value="UniProtKB-KW"/>
</dbReference>
<keyword evidence="9" id="KW-0560">Oxidoreductase</keyword>
<evidence type="ECO:0000256" key="7">
    <source>
        <dbReference type="ARBA" id="ARBA00022827"/>
    </source>
</evidence>
<dbReference type="Proteomes" id="UP000535589">
    <property type="component" value="Unassembled WGS sequence"/>
</dbReference>
<evidence type="ECO:0000256" key="9">
    <source>
        <dbReference type="ARBA" id="ARBA00023002"/>
    </source>
</evidence>
<keyword evidence="12 13" id="KW-0472">Membrane</keyword>
<dbReference type="PANTHER" id="PTHR47354">
    <property type="entry name" value="NADH OXIDOREDUCTASE HCR"/>
    <property type="match status" value="1"/>
</dbReference>
<evidence type="ECO:0000256" key="12">
    <source>
        <dbReference type="ARBA" id="ARBA00023136"/>
    </source>
</evidence>
<dbReference type="InterPro" id="IPR017938">
    <property type="entry name" value="Riboflavin_synthase-like_b-brl"/>
</dbReference>
<dbReference type="GO" id="GO:0016491">
    <property type="term" value="F:oxidoreductase activity"/>
    <property type="evidence" value="ECO:0007669"/>
    <property type="project" value="UniProtKB-KW"/>
</dbReference>
<keyword evidence="8 13" id="KW-1133">Transmembrane helix</keyword>
<evidence type="ECO:0000256" key="5">
    <source>
        <dbReference type="ARBA" id="ARBA00022714"/>
    </source>
</evidence>
<evidence type="ECO:0000256" key="10">
    <source>
        <dbReference type="ARBA" id="ARBA00023004"/>
    </source>
</evidence>
<dbReference type="InterPro" id="IPR017927">
    <property type="entry name" value="FAD-bd_FR_type"/>
</dbReference>
<dbReference type="Gene3D" id="3.40.50.80">
    <property type="entry name" value="Nucleotide-binding domain of ferredoxin-NADP reductase (FNR) module"/>
    <property type="match status" value="1"/>
</dbReference>
<accession>A0A7X8TQI4</accession>
<dbReference type="Pfam" id="PF01794">
    <property type="entry name" value="Ferric_reduct"/>
    <property type="match status" value="1"/>
</dbReference>
<proteinExistence type="predicted"/>
<feature type="transmembrane region" description="Helical" evidence="13">
    <location>
        <begin position="156"/>
        <end position="177"/>
    </location>
</feature>
<keyword evidence="5" id="KW-0001">2Fe-2S</keyword>
<dbReference type="SUPFAM" id="SSF52343">
    <property type="entry name" value="Ferredoxin reductase-like, C-terminal NADP-linked domain"/>
    <property type="match status" value="1"/>
</dbReference>
<dbReference type="SUPFAM" id="SSF63380">
    <property type="entry name" value="Riboflavin synthase domain-like"/>
    <property type="match status" value="1"/>
</dbReference>
<keyword evidence="3" id="KW-0285">Flavoprotein</keyword>
<name>A0A7X8TQI4_9VIBR</name>
<evidence type="ECO:0000256" key="2">
    <source>
        <dbReference type="ARBA" id="ARBA00004141"/>
    </source>
</evidence>
<protein>
    <submittedName>
        <fullName evidence="15">Oxidoreductase</fullName>
    </submittedName>
</protein>
<dbReference type="CDD" id="cd06198">
    <property type="entry name" value="FNR_like_3"/>
    <property type="match status" value="1"/>
</dbReference>
<feature type="transmembrane region" description="Helical" evidence="13">
    <location>
        <begin position="183"/>
        <end position="205"/>
    </location>
</feature>
<dbReference type="InterPro" id="IPR039261">
    <property type="entry name" value="FNR_nucleotide-bd"/>
</dbReference>
<dbReference type="InterPro" id="IPR013130">
    <property type="entry name" value="Fe3_Rdtase_TM_dom"/>
</dbReference>